<keyword evidence="2" id="KW-0479">Metal-binding</keyword>
<gene>
    <name evidence="5" type="ORF">SCD92_15850</name>
</gene>
<dbReference type="NCBIfam" id="TIGR01509">
    <property type="entry name" value="HAD-SF-IA-v3"/>
    <property type="match status" value="1"/>
</dbReference>
<evidence type="ECO:0000256" key="1">
    <source>
        <dbReference type="ARBA" id="ARBA00001946"/>
    </source>
</evidence>
<dbReference type="RefSeq" id="WP_302721051.1">
    <property type="nucleotide sequence ID" value="NZ_JAULRU010000220.1"/>
</dbReference>
<dbReference type="SFLD" id="SFLDG01129">
    <property type="entry name" value="C1.5:_HAD__Beta-PGM__Phosphata"/>
    <property type="match status" value="1"/>
</dbReference>
<protein>
    <submittedName>
        <fullName evidence="5">HAD family hydrolase</fullName>
        <ecNumber evidence="5">3.1.3.-</ecNumber>
    </submittedName>
</protein>
<evidence type="ECO:0000256" key="2">
    <source>
        <dbReference type="ARBA" id="ARBA00022723"/>
    </source>
</evidence>
<dbReference type="NCBIfam" id="TIGR01549">
    <property type="entry name" value="HAD-SF-IA-v1"/>
    <property type="match status" value="1"/>
</dbReference>
<keyword evidence="3 5" id="KW-0378">Hydrolase</keyword>
<dbReference type="GO" id="GO:0016787">
    <property type="term" value="F:hydrolase activity"/>
    <property type="evidence" value="ECO:0007669"/>
    <property type="project" value="UniProtKB-KW"/>
</dbReference>
<keyword evidence="4" id="KW-0460">Magnesium</keyword>
<keyword evidence="6" id="KW-1185">Reference proteome</keyword>
<dbReference type="PANTHER" id="PTHR46470">
    <property type="entry name" value="N-ACYLNEURAMINATE-9-PHOSPHATASE"/>
    <property type="match status" value="1"/>
</dbReference>
<dbReference type="SUPFAM" id="SSF56784">
    <property type="entry name" value="HAD-like"/>
    <property type="match status" value="1"/>
</dbReference>
<dbReference type="Gene3D" id="3.40.50.1000">
    <property type="entry name" value="HAD superfamily/HAD-like"/>
    <property type="match status" value="1"/>
</dbReference>
<dbReference type="Pfam" id="PF13419">
    <property type="entry name" value="HAD_2"/>
    <property type="match status" value="1"/>
</dbReference>
<dbReference type="InterPro" id="IPR023214">
    <property type="entry name" value="HAD_sf"/>
</dbReference>
<dbReference type="InterPro" id="IPR051400">
    <property type="entry name" value="HAD-like_hydrolase"/>
</dbReference>
<sequence>MQAVLFDLDDTLLDKSSSLMDCAWGFQCKYNACAEPEKFIKAFVRENEVIQPKWAAFRKIAKECALSDSLAEIMHVDFDQNFAQYCKAFPRALDTVRRLSNTGIKLAIVTNGRDFFQRNKIEALGLYGYLDAIVTSGELGVKKPTPEIFLHALDMMGAQAKYSVFCGDSIVADMQPANLLGMTTIWKTQRQSVQPAAVNYRFTHYSEFGSILGQIKFDRA</sequence>
<dbReference type="PANTHER" id="PTHR46470:SF2">
    <property type="entry name" value="GLYCERALDEHYDE 3-PHOSPHATE PHOSPHATASE"/>
    <property type="match status" value="1"/>
</dbReference>
<comment type="caution">
    <text evidence="5">The sequence shown here is derived from an EMBL/GenBank/DDBJ whole genome shotgun (WGS) entry which is preliminary data.</text>
</comment>
<dbReference type="SFLD" id="SFLDS00003">
    <property type="entry name" value="Haloacid_Dehalogenase"/>
    <property type="match status" value="1"/>
</dbReference>
<evidence type="ECO:0000313" key="5">
    <source>
        <dbReference type="EMBL" id="MDX6850848.1"/>
    </source>
</evidence>
<evidence type="ECO:0000256" key="3">
    <source>
        <dbReference type="ARBA" id="ARBA00022801"/>
    </source>
</evidence>
<dbReference type="EC" id="3.1.3.-" evidence="5"/>
<comment type="cofactor">
    <cofactor evidence="1">
        <name>Mg(2+)</name>
        <dbReference type="ChEBI" id="CHEBI:18420"/>
    </cofactor>
</comment>
<dbReference type="EMBL" id="JAXAFO010000033">
    <property type="protein sequence ID" value="MDX6850848.1"/>
    <property type="molecule type" value="Genomic_DNA"/>
</dbReference>
<dbReference type="InterPro" id="IPR006439">
    <property type="entry name" value="HAD-SF_hydro_IA"/>
</dbReference>
<dbReference type="InterPro" id="IPR041492">
    <property type="entry name" value="HAD_2"/>
</dbReference>
<proteinExistence type="predicted"/>
<dbReference type="Proteomes" id="UP001273505">
    <property type="component" value="Unassembled WGS sequence"/>
</dbReference>
<name>A0ABU4S4M7_9GAMM</name>
<dbReference type="Gene3D" id="1.10.150.520">
    <property type="match status" value="1"/>
</dbReference>
<dbReference type="InterPro" id="IPR036412">
    <property type="entry name" value="HAD-like_sf"/>
</dbReference>
<dbReference type="PRINTS" id="PR00413">
    <property type="entry name" value="HADHALOGNASE"/>
</dbReference>
<reference evidence="5 6" key="1">
    <citation type="submission" date="2023-11" db="EMBL/GenBank/DDBJ databases">
        <title>Gilvimarinus fulvus sp. nov., isolated from the surface of Kelp.</title>
        <authorList>
            <person name="Sun Y.Y."/>
            <person name="Gong Y."/>
            <person name="Du Z.J."/>
        </authorList>
    </citation>
    <scope>NUCLEOTIDE SEQUENCE [LARGE SCALE GENOMIC DNA]</scope>
    <source>
        <strain evidence="5 6">SDUM040013</strain>
    </source>
</reference>
<evidence type="ECO:0000313" key="6">
    <source>
        <dbReference type="Proteomes" id="UP001273505"/>
    </source>
</evidence>
<accession>A0ABU4S4M7</accession>
<organism evidence="5 6">
    <name type="scientific">Gilvimarinus gilvus</name>
    <dbReference type="NCBI Taxonomy" id="3058038"/>
    <lineage>
        <taxon>Bacteria</taxon>
        <taxon>Pseudomonadati</taxon>
        <taxon>Pseudomonadota</taxon>
        <taxon>Gammaproteobacteria</taxon>
        <taxon>Cellvibrionales</taxon>
        <taxon>Cellvibrionaceae</taxon>
        <taxon>Gilvimarinus</taxon>
    </lineage>
</organism>
<evidence type="ECO:0000256" key="4">
    <source>
        <dbReference type="ARBA" id="ARBA00022842"/>
    </source>
</evidence>